<feature type="domain" description="EH" evidence="2">
    <location>
        <begin position="498"/>
        <end position="589"/>
    </location>
</feature>
<feature type="compositionally biased region" description="Polar residues" evidence="1">
    <location>
        <begin position="18"/>
        <end position="29"/>
    </location>
</feature>
<feature type="compositionally biased region" description="Basic and acidic residues" evidence="1">
    <location>
        <begin position="289"/>
        <end position="310"/>
    </location>
</feature>
<dbReference type="SUPFAM" id="SSF47473">
    <property type="entry name" value="EF-hand"/>
    <property type="match status" value="1"/>
</dbReference>
<dbReference type="Gene3D" id="1.10.238.10">
    <property type="entry name" value="EF-hand"/>
    <property type="match status" value="1"/>
</dbReference>
<protein>
    <recommendedName>
        <fullName evidence="2">EH domain-containing protein</fullName>
    </recommendedName>
</protein>
<dbReference type="RefSeq" id="XP_020116267.1">
    <property type="nucleotide sequence ID" value="XM_020263386.1"/>
</dbReference>
<dbReference type="InterPro" id="IPR000261">
    <property type="entry name" value="EH_dom"/>
</dbReference>
<dbReference type="InterPro" id="IPR011992">
    <property type="entry name" value="EF-hand-dom_pair"/>
</dbReference>
<dbReference type="STRING" id="1441469.A0A1Q5Q7F7"/>
<feature type="compositionally biased region" description="Low complexity" evidence="1">
    <location>
        <begin position="124"/>
        <end position="163"/>
    </location>
</feature>
<evidence type="ECO:0000313" key="4">
    <source>
        <dbReference type="Proteomes" id="UP000214365"/>
    </source>
</evidence>
<sequence>MSGGGIQTAVRDGRRTSRQSTGNGMNTTALQGANIAFNAYSAQRGFQPNTPNRSEITRMAPKSDSLRSAQHRAESDADDAESVSELPEAGLVMDRIKAFSASRNNAVLPSIQSRKHGDVLQSEPPQIQAAALAAIRSASRTPQSTPSSRSISPITRTTTGTSPSRRKAISPAPKPDFLSAARSPRPLHAPAPVRKVPVTAHSLANITDEGKARANSERPQSRKPDSIKNPATKEAARNRPKAENIINPSSDRERRISPLRQPLGSQLDKDEQPKLTPPTSKPKPAATNIEEKNLQPEPPKRNVPRLRDDTYTSAPQSPRSSTTRIPDTSQPDTPTRRFSYAPSTFDEATTPGNFHNTISRQDTGDTESTTGMTKESLANAIIASSLASSRAPSPYTPLPPLPPPRRSRSRSLLHPGDILKKDVRKTPSPPKGMRQTLREPHKSDDEVNKNSNRRHLIKHHPHKHHEGNRRRWRQEVTEPARKRYEGVWAANKGLWVPPDSMLYRIFPDLPRALVVSDLVVHLVVRDIWTRSRLPDHTLEQIWNLVDRKGIGMLAREEFVVGLWLIDETLRGHKIPVKVPDSVWDSVRHSPGIKVPQEF</sequence>
<accession>A0A1Q5Q7F7</accession>
<feature type="compositionally biased region" description="Polar residues" evidence="1">
    <location>
        <begin position="41"/>
        <end position="54"/>
    </location>
</feature>
<feature type="compositionally biased region" description="Polar residues" evidence="1">
    <location>
        <begin position="346"/>
        <end position="371"/>
    </location>
</feature>
<feature type="compositionally biased region" description="Basic and acidic residues" evidence="1">
    <location>
        <begin position="436"/>
        <end position="448"/>
    </location>
</feature>
<dbReference type="EMBL" id="LFMY01000015">
    <property type="protein sequence ID" value="OKL56146.1"/>
    <property type="molecule type" value="Genomic_DNA"/>
</dbReference>
<dbReference type="Pfam" id="PF12763">
    <property type="entry name" value="EH"/>
    <property type="match status" value="1"/>
</dbReference>
<evidence type="ECO:0000256" key="1">
    <source>
        <dbReference type="SAM" id="MobiDB-lite"/>
    </source>
</evidence>
<reference evidence="3 4" key="1">
    <citation type="submission" date="2015-06" db="EMBL/GenBank/DDBJ databases">
        <title>Talaromyces atroroseus IBT 11181 draft genome.</title>
        <authorList>
            <person name="Rasmussen K.B."/>
            <person name="Rasmussen S."/>
            <person name="Petersen B."/>
            <person name="Sicheritz-Ponten T."/>
            <person name="Mortensen U.H."/>
            <person name="Thrane U."/>
        </authorList>
    </citation>
    <scope>NUCLEOTIDE SEQUENCE [LARGE SCALE GENOMIC DNA]</scope>
    <source>
        <strain evidence="3 4">IBT 11181</strain>
    </source>
</reference>
<feature type="region of interest" description="Disordered" evidence="1">
    <location>
        <begin position="1"/>
        <end position="29"/>
    </location>
</feature>
<dbReference type="AlphaFoldDB" id="A0A1Q5Q7F7"/>
<feature type="region of interest" description="Disordered" evidence="1">
    <location>
        <begin position="103"/>
        <end position="371"/>
    </location>
</feature>
<feature type="compositionally biased region" description="Pro residues" evidence="1">
    <location>
        <begin position="394"/>
        <end position="404"/>
    </location>
</feature>
<evidence type="ECO:0000313" key="3">
    <source>
        <dbReference type="EMBL" id="OKL56146.1"/>
    </source>
</evidence>
<feature type="region of interest" description="Disordered" evidence="1">
    <location>
        <begin position="387"/>
        <end position="474"/>
    </location>
</feature>
<dbReference type="PROSITE" id="PS50031">
    <property type="entry name" value="EH"/>
    <property type="match status" value="1"/>
</dbReference>
<proteinExistence type="predicted"/>
<dbReference type="GeneID" id="31008248"/>
<name>A0A1Q5Q7F7_TALAT</name>
<feature type="region of interest" description="Disordered" evidence="1">
    <location>
        <begin position="41"/>
        <end position="86"/>
    </location>
</feature>
<feature type="compositionally biased region" description="Polar residues" evidence="1">
    <location>
        <begin position="311"/>
        <end position="333"/>
    </location>
</feature>
<gene>
    <name evidence="3" type="ORF">UA08_08492</name>
</gene>
<feature type="compositionally biased region" description="Basic residues" evidence="1">
    <location>
        <begin position="451"/>
        <end position="472"/>
    </location>
</feature>
<dbReference type="CDD" id="cd00052">
    <property type="entry name" value="EH"/>
    <property type="match status" value="1"/>
</dbReference>
<dbReference type="OrthoDB" id="10045710at2759"/>
<evidence type="ECO:0000259" key="2">
    <source>
        <dbReference type="PROSITE" id="PS50031"/>
    </source>
</evidence>
<organism evidence="3 4">
    <name type="scientific">Talaromyces atroroseus</name>
    <dbReference type="NCBI Taxonomy" id="1441469"/>
    <lineage>
        <taxon>Eukaryota</taxon>
        <taxon>Fungi</taxon>
        <taxon>Dikarya</taxon>
        <taxon>Ascomycota</taxon>
        <taxon>Pezizomycotina</taxon>
        <taxon>Eurotiomycetes</taxon>
        <taxon>Eurotiomycetidae</taxon>
        <taxon>Eurotiales</taxon>
        <taxon>Trichocomaceae</taxon>
        <taxon>Talaromyces</taxon>
        <taxon>Talaromyces sect. Trachyspermi</taxon>
    </lineage>
</organism>
<dbReference type="SMART" id="SM00027">
    <property type="entry name" value="EH"/>
    <property type="match status" value="1"/>
</dbReference>
<feature type="compositionally biased region" description="Polar residues" evidence="1">
    <location>
        <begin position="103"/>
        <end position="112"/>
    </location>
</feature>
<keyword evidence="4" id="KW-1185">Reference proteome</keyword>
<comment type="caution">
    <text evidence="3">The sequence shown here is derived from an EMBL/GenBank/DDBJ whole genome shotgun (WGS) entry which is preliminary data.</text>
</comment>
<feature type="compositionally biased region" description="Basic and acidic residues" evidence="1">
    <location>
        <begin position="208"/>
        <end position="226"/>
    </location>
</feature>
<dbReference type="Proteomes" id="UP000214365">
    <property type="component" value="Unassembled WGS sequence"/>
</dbReference>